<dbReference type="SUPFAM" id="SSF54637">
    <property type="entry name" value="Thioesterase/thiol ester dehydrase-isomerase"/>
    <property type="match status" value="1"/>
</dbReference>
<dbReference type="Proteomes" id="UP000242525">
    <property type="component" value="Unassembled WGS sequence"/>
</dbReference>
<dbReference type="OrthoDB" id="506431at2759"/>
<evidence type="ECO:0000313" key="2">
    <source>
        <dbReference type="EMBL" id="CDO54237.1"/>
    </source>
</evidence>
<organism evidence="2 3">
    <name type="scientific">Geotrichum candidum</name>
    <name type="common">Oospora lactis</name>
    <name type="synonym">Dipodascus geotrichum</name>
    <dbReference type="NCBI Taxonomy" id="1173061"/>
    <lineage>
        <taxon>Eukaryota</taxon>
        <taxon>Fungi</taxon>
        <taxon>Dikarya</taxon>
        <taxon>Ascomycota</taxon>
        <taxon>Saccharomycotina</taxon>
        <taxon>Dipodascomycetes</taxon>
        <taxon>Dipodascales</taxon>
        <taxon>Dipodascaceae</taxon>
        <taxon>Geotrichum</taxon>
    </lineage>
</organism>
<comment type="caution">
    <text evidence="2">The sequence shown here is derived from an EMBL/GenBank/DDBJ whole genome shotgun (WGS) entry which is preliminary data.</text>
</comment>
<accession>A0A0J9XAE5</accession>
<dbReference type="Gene3D" id="3.10.129.10">
    <property type="entry name" value="Hotdog Thioesterase"/>
    <property type="match status" value="1"/>
</dbReference>
<evidence type="ECO:0000259" key="1">
    <source>
        <dbReference type="Pfam" id="PF03061"/>
    </source>
</evidence>
<dbReference type="PANTHER" id="PTHR47260">
    <property type="entry name" value="UPF0644 PROTEIN PB2B4.06"/>
    <property type="match status" value="1"/>
</dbReference>
<feature type="domain" description="Thioesterase" evidence="1">
    <location>
        <begin position="162"/>
        <end position="234"/>
    </location>
</feature>
<reference evidence="2" key="1">
    <citation type="submission" date="2014-03" db="EMBL/GenBank/DDBJ databases">
        <authorList>
            <person name="Casaregola S."/>
        </authorList>
    </citation>
    <scope>NUCLEOTIDE SEQUENCE [LARGE SCALE GENOMIC DNA]</scope>
    <source>
        <strain evidence="2">CLIB 918</strain>
    </source>
</reference>
<dbReference type="PANTHER" id="PTHR47260:SF4">
    <property type="entry name" value="MIOREX COMPLEX COMPONENT 3"/>
    <property type="match status" value="1"/>
</dbReference>
<dbReference type="EMBL" id="CCBN010000007">
    <property type="protein sequence ID" value="CDO54237.1"/>
    <property type="molecule type" value="Genomic_DNA"/>
</dbReference>
<dbReference type="InterPro" id="IPR006683">
    <property type="entry name" value="Thioestr_dom"/>
</dbReference>
<protein>
    <recommendedName>
        <fullName evidence="1">Thioesterase domain-containing protein</fullName>
    </recommendedName>
</protein>
<dbReference type="InterPro" id="IPR052061">
    <property type="entry name" value="PTE-AB_protein"/>
</dbReference>
<dbReference type="AlphaFoldDB" id="A0A0J9XAE5"/>
<dbReference type="Pfam" id="PF03061">
    <property type="entry name" value="4HBT"/>
    <property type="match status" value="1"/>
</dbReference>
<dbReference type="InterPro" id="IPR029069">
    <property type="entry name" value="HotDog_dom_sf"/>
</dbReference>
<name>A0A0J9XAE5_GEOCN</name>
<proteinExistence type="predicted"/>
<keyword evidence="3" id="KW-1185">Reference proteome</keyword>
<sequence>MKSQSLNLLRQASRRLNLLNRTTRHLSTAATPTAESKWYVGWRKWLVAGTTGVTGYLIGSSNYPHFPHPRDAAAIQHEIDTVPEYSYIYNHPFTKKLRADPNIIESRSHDKIPLLHRDNMLTTGLLSGKGMLTVEPIVFRNKETGQCFFFYHVGTKLDGHDGIVHGGLLATLIDEGLTRCGFPYLPSKYGVTGNLNLNYKAPVHADSYIVLETSVTEVKGRKVVVKGHLHALPENKPELSTLLVESDVVLVEPKWAKYVTWLISKD</sequence>
<gene>
    <name evidence="2" type="ORF">BN980_GECA07s01385g</name>
</gene>
<dbReference type="STRING" id="1173061.A0A0J9XAE5"/>
<evidence type="ECO:0000313" key="3">
    <source>
        <dbReference type="Proteomes" id="UP000242525"/>
    </source>
</evidence>
<dbReference type="CDD" id="cd03443">
    <property type="entry name" value="PaaI_thioesterase"/>
    <property type="match status" value="1"/>
</dbReference>